<sequence length="61" mass="7262">MLLHTFGWAIVMEFEDEEIKRVYPARVKFRGFDEDSNTDGYIKVSEYMKENVEQLAKEAKE</sequence>
<gene>
    <name evidence="1" type="ORF">FJQ98_15880</name>
</gene>
<reference evidence="1 2" key="1">
    <citation type="submission" date="2020-01" db="EMBL/GenBank/DDBJ databases">
        <authorList>
            <person name="Liu G."/>
            <person name="Liu B."/>
        </authorList>
    </citation>
    <scope>NUCLEOTIDE SEQUENCE [LARGE SCALE GENOMIC DNA]</scope>
    <source>
        <strain evidence="1 2">FJAT-51161</strain>
    </source>
</reference>
<organism evidence="1 2">
    <name type="scientific">Lysinibacillus agricola</name>
    <dbReference type="NCBI Taxonomy" id="2590012"/>
    <lineage>
        <taxon>Bacteria</taxon>
        <taxon>Bacillati</taxon>
        <taxon>Bacillota</taxon>
        <taxon>Bacilli</taxon>
        <taxon>Bacillales</taxon>
        <taxon>Bacillaceae</taxon>
        <taxon>Lysinibacillus</taxon>
    </lineage>
</organism>
<keyword evidence="2" id="KW-1185">Reference proteome</keyword>
<proteinExistence type="predicted"/>
<name>A0ABX7AYD2_9BACI</name>
<evidence type="ECO:0000313" key="2">
    <source>
        <dbReference type="Proteomes" id="UP000596049"/>
    </source>
</evidence>
<protein>
    <submittedName>
        <fullName evidence="1">Uncharacterized protein</fullName>
    </submittedName>
</protein>
<dbReference type="EMBL" id="CP067341">
    <property type="protein sequence ID" value="QQP14997.1"/>
    <property type="molecule type" value="Genomic_DNA"/>
</dbReference>
<dbReference type="Proteomes" id="UP000596049">
    <property type="component" value="Chromosome"/>
</dbReference>
<evidence type="ECO:0000313" key="1">
    <source>
        <dbReference type="EMBL" id="QQP14997.1"/>
    </source>
</evidence>
<accession>A0ABX7AYD2</accession>